<evidence type="ECO:0000256" key="3">
    <source>
        <dbReference type="ARBA" id="ARBA00023110"/>
    </source>
</evidence>
<reference evidence="6" key="1">
    <citation type="submission" date="2020-12" db="EMBL/GenBank/DDBJ databases">
        <title>Metabolic potential, ecology and presence of endohyphal bacteria is reflected in genomic diversity of Mucoromycotina.</title>
        <authorList>
            <person name="Muszewska A."/>
            <person name="Okrasinska A."/>
            <person name="Steczkiewicz K."/>
            <person name="Drgas O."/>
            <person name="Orlowska M."/>
            <person name="Perlinska-Lenart U."/>
            <person name="Aleksandrzak-Piekarczyk T."/>
            <person name="Szatraj K."/>
            <person name="Zielenkiewicz U."/>
            <person name="Pilsyk S."/>
            <person name="Malc E."/>
            <person name="Mieczkowski P."/>
            <person name="Kruszewska J.S."/>
            <person name="Biernat P."/>
            <person name="Pawlowska J."/>
        </authorList>
    </citation>
    <scope>NUCLEOTIDE SEQUENCE</scope>
    <source>
        <strain evidence="6">WA0000051536</strain>
    </source>
</reference>
<comment type="catalytic activity">
    <reaction evidence="1">
        <text>[protein]-peptidylproline (omega=180) = [protein]-peptidylproline (omega=0)</text>
        <dbReference type="Rhea" id="RHEA:16237"/>
        <dbReference type="Rhea" id="RHEA-COMP:10747"/>
        <dbReference type="Rhea" id="RHEA-COMP:10748"/>
        <dbReference type="ChEBI" id="CHEBI:83833"/>
        <dbReference type="ChEBI" id="CHEBI:83834"/>
        <dbReference type="EC" id="5.2.1.8"/>
    </reaction>
</comment>
<evidence type="ECO:0000256" key="1">
    <source>
        <dbReference type="ARBA" id="ARBA00000971"/>
    </source>
</evidence>
<dbReference type="PROSITE" id="PS50005">
    <property type="entry name" value="TPR"/>
    <property type="match status" value="1"/>
</dbReference>
<dbReference type="PANTHER" id="PTHR46512">
    <property type="entry name" value="PEPTIDYLPROLYL ISOMERASE"/>
    <property type="match status" value="1"/>
</dbReference>
<gene>
    <name evidence="6" type="ORF">INT44_004286</name>
</gene>
<accession>A0A8H7USD2</accession>
<evidence type="ECO:0000313" key="7">
    <source>
        <dbReference type="Proteomes" id="UP000612746"/>
    </source>
</evidence>
<dbReference type="EC" id="5.2.1.8" evidence="2"/>
<protein>
    <recommendedName>
        <fullName evidence="2">peptidylprolyl isomerase</fullName>
        <ecNumber evidence="2">5.2.1.8</ecNumber>
    </recommendedName>
</protein>
<comment type="caution">
    <text evidence="6">The sequence shown here is derived from an EMBL/GenBank/DDBJ whole genome shotgun (WGS) entry which is preliminary data.</text>
</comment>
<keyword evidence="5" id="KW-0802">TPR repeat</keyword>
<dbReference type="Proteomes" id="UP000612746">
    <property type="component" value="Unassembled WGS sequence"/>
</dbReference>
<dbReference type="SUPFAM" id="SSF48452">
    <property type="entry name" value="TPR-like"/>
    <property type="match status" value="1"/>
</dbReference>
<dbReference type="AlphaFoldDB" id="A0A8H7USD2"/>
<organism evidence="6 7">
    <name type="scientific">Umbelopsis vinacea</name>
    <dbReference type="NCBI Taxonomy" id="44442"/>
    <lineage>
        <taxon>Eukaryota</taxon>
        <taxon>Fungi</taxon>
        <taxon>Fungi incertae sedis</taxon>
        <taxon>Mucoromycota</taxon>
        <taxon>Mucoromycotina</taxon>
        <taxon>Umbelopsidomycetes</taxon>
        <taxon>Umbelopsidales</taxon>
        <taxon>Umbelopsidaceae</taxon>
        <taxon>Umbelopsis</taxon>
    </lineage>
</organism>
<evidence type="ECO:0000256" key="5">
    <source>
        <dbReference type="PROSITE-ProRule" id="PRU00339"/>
    </source>
</evidence>
<evidence type="ECO:0000256" key="2">
    <source>
        <dbReference type="ARBA" id="ARBA00013194"/>
    </source>
</evidence>
<keyword evidence="7" id="KW-1185">Reference proteome</keyword>
<dbReference type="SMART" id="SM00028">
    <property type="entry name" value="TPR"/>
    <property type="match status" value="2"/>
</dbReference>
<dbReference type="InterPro" id="IPR011990">
    <property type="entry name" value="TPR-like_helical_dom_sf"/>
</dbReference>
<dbReference type="InterPro" id="IPR019734">
    <property type="entry name" value="TPR_rpt"/>
</dbReference>
<dbReference type="PANTHER" id="PTHR46512:SF9">
    <property type="entry name" value="PEPTIDYLPROLYL ISOMERASE"/>
    <property type="match status" value="1"/>
</dbReference>
<evidence type="ECO:0000256" key="4">
    <source>
        <dbReference type="ARBA" id="ARBA00023235"/>
    </source>
</evidence>
<dbReference type="OrthoDB" id="433738at2759"/>
<feature type="repeat" description="TPR" evidence="5">
    <location>
        <begin position="84"/>
        <end position="117"/>
    </location>
</feature>
<keyword evidence="4" id="KW-0413">Isomerase</keyword>
<keyword evidence="3" id="KW-0697">Rotamase</keyword>
<dbReference type="EMBL" id="JAEPRA010000001">
    <property type="protein sequence ID" value="KAG2189144.1"/>
    <property type="molecule type" value="Genomic_DNA"/>
</dbReference>
<dbReference type="InterPro" id="IPR050754">
    <property type="entry name" value="FKBP4/5/8-like"/>
</dbReference>
<dbReference type="Pfam" id="PF14559">
    <property type="entry name" value="TPR_19"/>
    <property type="match status" value="1"/>
</dbReference>
<sequence length="189" mass="21028">MDLKAKLEKGIELKSAGNKAFSSNNIKGGMALHVFLGSKVSIHVTISVCSSYELPPGTDNIQEAMGSQTIKEDPVKLEIKQQTAACYSNLAACLIKDEKWPKVIDYCKKALALEPQNKKANFRIAQAYLRTGKIDLAQEKLQELAKSDPADAAVKRELALLKQKDKIATVKEKKIYKNMFERMSKEPEN</sequence>
<dbReference type="Gene3D" id="1.25.40.10">
    <property type="entry name" value="Tetratricopeptide repeat domain"/>
    <property type="match status" value="1"/>
</dbReference>
<name>A0A8H7USD2_9FUNG</name>
<evidence type="ECO:0000313" key="6">
    <source>
        <dbReference type="EMBL" id="KAG2189144.1"/>
    </source>
</evidence>
<proteinExistence type="predicted"/>
<dbReference type="GO" id="GO:0003755">
    <property type="term" value="F:peptidyl-prolyl cis-trans isomerase activity"/>
    <property type="evidence" value="ECO:0007669"/>
    <property type="project" value="UniProtKB-EC"/>
</dbReference>